<gene>
    <name evidence="4" type="ORF">KDI_02000</name>
</gene>
<dbReference type="Proteomes" id="UP000322530">
    <property type="component" value="Unassembled WGS sequence"/>
</dbReference>
<feature type="domain" description="Peptidase C51" evidence="3">
    <location>
        <begin position="210"/>
        <end position="336"/>
    </location>
</feature>
<feature type="region of interest" description="Disordered" evidence="1">
    <location>
        <begin position="180"/>
        <end position="213"/>
    </location>
</feature>
<dbReference type="RefSeq" id="WP_149399389.1">
    <property type="nucleotide sequence ID" value="NZ_BIXY01000001.1"/>
</dbReference>
<dbReference type="SUPFAM" id="SSF54001">
    <property type="entry name" value="Cysteine proteinases"/>
    <property type="match status" value="1"/>
</dbReference>
<feature type="compositionally biased region" description="Low complexity" evidence="1">
    <location>
        <begin position="183"/>
        <end position="213"/>
    </location>
</feature>
<dbReference type="Pfam" id="PF05257">
    <property type="entry name" value="CHAP"/>
    <property type="match status" value="1"/>
</dbReference>
<protein>
    <recommendedName>
        <fullName evidence="3">Peptidase C51 domain-containing protein</fullName>
    </recommendedName>
</protein>
<keyword evidence="2" id="KW-0812">Transmembrane</keyword>
<evidence type="ECO:0000313" key="4">
    <source>
        <dbReference type="EMBL" id="GCF06636.1"/>
    </source>
</evidence>
<name>A0A5A5T615_9CHLR</name>
<evidence type="ECO:0000256" key="1">
    <source>
        <dbReference type="SAM" id="MobiDB-lite"/>
    </source>
</evidence>
<dbReference type="EMBL" id="BIXY01000001">
    <property type="protein sequence ID" value="GCF06636.1"/>
    <property type="molecule type" value="Genomic_DNA"/>
</dbReference>
<feature type="compositionally biased region" description="Basic and acidic residues" evidence="1">
    <location>
        <begin position="20"/>
        <end position="29"/>
    </location>
</feature>
<reference evidence="4 5" key="1">
    <citation type="submission" date="2019-01" db="EMBL/GenBank/DDBJ databases">
        <title>Draft genome sequence of Dictyobacter sp. Uno17.</title>
        <authorList>
            <person name="Wang C.M."/>
            <person name="Zheng Y."/>
            <person name="Sakai Y."/>
            <person name="Abe K."/>
            <person name="Yokota A."/>
            <person name="Yabe S."/>
        </authorList>
    </citation>
    <scope>NUCLEOTIDE SEQUENCE [LARGE SCALE GENOMIC DNA]</scope>
    <source>
        <strain evidence="4 5">Uno17</strain>
    </source>
</reference>
<keyword evidence="2" id="KW-1133">Transmembrane helix</keyword>
<keyword evidence="2" id="KW-0472">Membrane</keyword>
<evidence type="ECO:0000259" key="3">
    <source>
        <dbReference type="PROSITE" id="PS50911"/>
    </source>
</evidence>
<dbReference type="InterPro" id="IPR038765">
    <property type="entry name" value="Papain-like_cys_pep_sf"/>
</dbReference>
<feature type="transmembrane region" description="Helical" evidence="2">
    <location>
        <begin position="92"/>
        <end position="113"/>
    </location>
</feature>
<dbReference type="InterPro" id="IPR007921">
    <property type="entry name" value="CHAP_dom"/>
</dbReference>
<proteinExistence type="predicted"/>
<accession>A0A5A5T615</accession>
<evidence type="ECO:0000313" key="5">
    <source>
        <dbReference type="Proteomes" id="UP000322530"/>
    </source>
</evidence>
<organism evidence="4 5">
    <name type="scientific">Dictyobacter arantiisoli</name>
    <dbReference type="NCBI Taxonomy" id="2014874"/>
    <lineage>
        <taxon>Bacteria</taxon>
        <taxon>Bacillati</taxon>
        <taxon>Chloroflexota</taxon>
        <taxon>Ktedonobacteria</taxon>
        <taxon>Ktedonobacterales</taxon>
        <taxon>Dictyobacteraceae</taxon>
        <taxon>Dictyobacter</taxon>
    </lineage>
</organism>
<sequence length="338" mass="35328">MISKEYTDTSTDVEQLDFDASSHPRDEATSSRSSVEQMSMAVQGVQSAQNDDVKQKNMLPAKAEARREPVYIPATGKKSSGTMRPPKGRRHVINIGASILLIAVVLGALAAVLPAGSGEARSVLSTIFNPGVNMVASKKNDTALIAAQAATATAVTQDGYEVNGAGGQYTFAGVQNTFTLPDGTSTGSQGTTNTQTQNTNTSSAPAINSSSGGISSSTGTIADSSFNNYFTPGQCTYWADYEYHHLTGYAVTWSGNASYWAIGAANAGWNVSSTPHVPSIIVLQPGVQGAGYAGHVAVVESINANGSVATTNWNVKGWGVFSWETYSPAAGVQFVWHK</sequence>
<feature type="region of interest" description="Disordered" evidence="1">
    <location>
        <begin position="1"/>
        <end position="62"/>
    </location>
</feature>
<dbReference type="OrthoDB" id="156610at2"/>
<dbReference type="PROSITE" id="PS50911">
    <property type="entry name" value="CHAP"/>
    <property type="match status" value="1"/>
</dbReference>
<comment type="caution">
    <text evidence="4">The sequence shown here is derived from an EMBL/GenBank/DDBJ whole genome shotgun (WGS) entry which is preliminary data.</text>
</comment>
<dbReference type="AlphaFoldDB" id="A0A5A5T615"/>
<evidence type="ECO:0000256" key="2">
    <source>
        <dbReference type="SAM" id="Phobius"/>
    </source>
</evidence>
<dbReference type="Gene3D" id="3.90.1720.10">
    <property type="entry name" value="endopeptidase domain like (from Nostoc punctiforme)"/>
    <property type="match status" value="1"/>
</dbReference>
<keyword evidence="5" id="KW-1185">Reference proteome</keyword>